<proteinExistence type="predicted"/>
<comment type="caution">
    <text evidence="1">The sequence shown here is derived from an EMBL/GenBank/DDBJ whole genome shotgun (WGS) entry which is preliminary data.</text>
</comment>
<dbReference type="EMBL" id="JANJQO010000071">
    <property type="protein sequence ID" value="KAJ2982533.1"/>
    <property type="molecule type" value="Genomic_DNA"/>
</dbReference>
<protein>
    <submittedName>
        <fullName evidence="1">Uncharacterized protein</fullName>
    </submittedName>
</protein>
<gene>
    <name evidence="1" type="ORF">NQ176_g1320</name>
</gene>
<evidence type="ECO:0000313" key="2">
    <source>
        <dbReference type="Proteomes" id="UP001143910"/>
    </source>
</evidence>
<accession>A0ACC1NW36</accession>
<reference evidence="1" key="1">
    <citation type="submission" date="2022-08" db="EMBL/GenBank/DDBJ databases">
        <title>Genome Sequence of Lecanicillium fungicola.</title>
        <authorList>
            <person name="Buettner E."/>
        </authorList>
    </citation>
    <scope>NUCLEOTIDE SEQUENCE</scope>
    <source>
        <strain evidence="1">Babe33</strain>
    </source>
</reference>
<evidence type="ECO:0000313" key="1">
    <source>
        <dbReference type="EMBL" id="KAJ2982533.1"/>
    </source>
</evidence>
<name>A0ACC1NW36_9HYPO</name>
<dbReference type="Proteomes" id="UP001143910">
    <property type="component" value="Unassembled WGS sequence"/>
</dbReference>
<sequence>MWVITGMPTSAVRDVVPPLTLADIEKRAKDKLPGHVYDFYASGSDDEQTLLHNIGAFKKLCIRPRVLVDVSRVDTTAELFGWMSPIPIGIAPSAMQKLASVEGELDTASAAAGMGLAMTLSSQSTTSLEEVIQVGKSTPREPNEVPPFWMQLYLYNDAQKSIKLIRRAEAAGYKAIVLTVDTPVLGNRLAERRSAVVLPTGLSLPNLDEPLLPSKPQASFNRQLMNAESVAEAKALLATHASNMHSSSLTWSESIKFLRGLTSMKIILKGVMTSEDAALAVQHGVDGIIVSNHGGRQLNGACATIEALPEIVSAVHGRIPVILDGGVRTGADVFKALALGANFVLSNHGTSWGD</sequence>
<organism evidence="1 2">
    <name type="scientific">Zarea fungicola</name>
    <dbReference type="NCBI Taxonomy" id="93591"/>
    <lineage>
        <taxon>Eukaryota</taxon>
        <taxon>Fungi</taxon>
        <taxon>Dikarya</taxon>
        <taxon>Ascomycota</taxon>
        <taxon>Pezizomycotina</taxon>
        <taxon>Sordariomycetes</taxon>
        <taxon>Hypocreomycetidae</taxon>
        <taxon>Hypocreales</taxon>
        <taxon>Cordycipitaceae</taxon>
        <taxon>Zarea</taxon>
    </lineage>
</organism>
<keyword evidence="2" id="KW-1185">Reference proteome</keyword>